<dbReference type="EMBL" id="CAMPGE010021907">
    <property type="protein sequence ID" value="CAI2380009.1"/>
    <property type="molecule type" value="Genomic_DNA"/>
</dbReference>
<evidence type="ECO:0000256" key="9">
    <source>
        <dbReference type="SAM" id="Phobius"/>
    </source>
</evidence>
<evidence type="ECO:0000256" key="6">
    <source>
        <dbReference type="ARBA" id="ARBA00023136"/>
    </source>
</evidence>
<comment type="subcellular location">
    <subcellularLocation>
        <location evidence="1 7">Membrane</location>
        <topology evidence="1 7">Single-pass type I membrane protein</topology>
    </subcellularLocation>
</comment>
<dbReference type="PROSITE" id="PS50866">
    <property type="entry name" value="GOLD"/>
    <property type="match status" value="1"/>
</dbReference>
<comment type="similarity">
    <text evidence="2 7">Belongs to the EMP24/GP25L family.</text>
</comment>
<feature type="coiled-coil region" evidence="8">
    <location>
        <begin position="133"/>
        <end position="160"/>
    </location>
</feature>
<keyword evidence="8" id="KW-0175">Coiled coil</keyword>
<dbReference type="GO" id="GO:0016020">
    <property type="term" value="C:membrane"/>
    <property type="evidence" value="ECO:0007669"/>
    <property type="project" value="UniProtKB-SubCell"/>
</dbReference>
<dbReference type="AlphaFoldDB" id="A0AAD1XW73"/>
<keyword evidence="13" id="KW-1185">Reference proteome</keyword>
<feature type="signal peptide" evidence="10">
    <location>
        <begin position="1"/>
        <end position="23"/>
    </location>
</feature>
<evidence type="ECO:0000256" key="1">
    <source>
        <dbReference type="ARBA" id="ARBA00004479"/>
    </source>
</evidence>
<comment type="caution">
    <text evidence="12">The sequence shown here is derived from an EMBL/GenBank/DDBJ whole genome shotgun (WGS) entry which is preliminary data.</text>
</comment>
<keyword evidence="5 9" id="KW-1133">Transmembrane helix</keyword>
<evidence type="ECO:0000256" key="4">
    <source>
        <dbReference type="ARBA" id="ARBA00022729"/>
    </source>
</evidence>
<dbReference type="PANTHER" id="PTHR22811">
    <property type="entry name" value="TRANSMEMBRANE EMP24 DOMAIN-CONTAINING PROTEIN"/>
    <property type="match status" value="1"/>
</dbReference>
<evidence type="ECO:0000313" key="12">
    <source>
        <dbReference type="EMBL" id="CAI2380009.1"/>
    </source>
</evidence>
<evidence type="ECO:0000256" key="8">
    <source>
        <dbReference type="SAM" id="Coils"/>
    </source>
</evidence>
<feature type="transmembrane region" description="Helical" evidence="9">
    <location>
        <begin position="195"/>
        <end position="216"/>
    </location>
</feature>
<gene>
    <name evidence="12" type="ORF">ECRASSUSDP1_LOCUS21433</name>
</gene>
<evidence type="ECO:0000259" key="11">
    <source>
        <dbReference type="PROSITE" id="PS50866"/>
    </source>
</evidence>
<dbReference type="SMART" id="SM01190">
    <property type="entry name" value="EMP24_GP25L"/>
    <property type="match status" value="1"/>
</dbReference>
<evidence type="ECO:0000256" key="2">
    <source>
        <dbReference type="ARBA" id="ARBA00007104"/>
    </source>
</evidence>
<evidence type="ECO:0000256" key="10">
    <source>
        <dbReference type="SAM" id="SignalP"/>
    </source>
</evidence>
<dbReference type="InterPro" id="IPR009038">
    <property type="entry name" value="GOLD_dom"/>
</dbReference>
<evidence type="ECO:0000256" key="7">
    <source>
        <dbReference type="RuleBase" id="RU003827"/>
    </source>
</evidence>
<evidence type="ECO:0000256" key="3">
    <source>
        <dbReference type="ARBA" id="ARBA00022692"/>
    </source>
</evidence>
<reference evidence="12" key="1">
    <citation type="submission" date="2023-07" db="EMBL/GenBank/DDBJ databases">
        <authorList>
            <consortium name="AG Swart"/>
            <person name="Singh M."/>
            <person name="Singh A."/>
            <person name="Seah K."/>
            <person name="Emmerich C."/>
        </authorList>
    </citation>
    <scope>NUCLEOTIDE SEQUENCE</scope>
    <source>
        <strain evidence="12">DP1</strain>
    </source>
</reference>
<proteinExistence type="inferred from homology"/>
<sequence length="235" mass="26776">MVGSQNLLLLVCSMLLIIGAVNCLGFDLVKSENYCFKVSVNQTDNIRISYSISGKGDNKVLTQFYNPQNAVINDYTTKKHGFVNHVAETPGIYRMCFMRQDMNVKKVTLNMHVAKGTSEKAKEEDVNSIVTRLESIRSDLNRVQENLEEMQQSAITKKCETGLFETLDIYGSEKNTKLNPSLECLATKSSSKVKYFTIFKIFVILLIAIVQTYFVIKFFNTNQKTRLPFHRVQNL</sequence>
<organism evidence="12 13">
    <name type="scientific">Euplotes crassus</name>
    <dbReference type="NCBI Taxonomy" id="5936"/>
    <lineage>
        <taxon>Eukaryota</taxon>
        <taxon>Sar</taxon>
        <taxon>Alveolata</taxon>
        <taxon>Ciliophora</taxon>
        <taxon>Intramacronucleata</taxon>
        <taxon>Spirotrichea</taxon>
        <taxon>Hypotrichia</taxon>
        <taxon>Euplotida</taxon>
        <taxon>Euplotidae</taxon>
        <taxon>Moneuplotes</taxon>
    </lineage>
</organism>
<dbReference type="Proteomes" id="UP001295684">
    <property type="component" value="Unassembled WGS sequence"/>
</dbReference>
<feature type="chain" id="PRO_5041944224" description="GOLD domain-containing protein" evidence="10">
    <location>
        <begin position="24"/>
        <end position="235"/>
    </location>
</feature>
<evidence type="ECO:0000313" key="13">
    <source>
        <dbReference type="Proteomes" id="UP001295684"/>
    </source>
</evidence>
<protein>
    <recommendedName>
        <fullName evidence="11">GOLD domain-containing protein</fullName>
    </recommendedName>
</protein>
<keyword evidence="6 9" id="KW-0472">Membrane</keyword>
<dbReference type="Pfam" id="PF01105">
    <property type="entry name" value="EMP24_GP25L"/>
    <property type="match status" value="1"/>
</dbReference>
<keyword evidence="3 7" id="KW-0812">Transmembrane</keyword>
<accession>A0AAD1XW73</accession>
<keyword evidence="4 10" id="KW-0732">Signal</keyword>
<feature type="domain" description="GOLD" evidence="11">
    <location>
        <begin position="33"/>
        <end position="113"/>
    </location>
</feature>
<dbReference type="InterPro" id="IPR015720">
    <property type="entry name" value="Emp24-like"/>
</dbReference>
<name>A0AAD1XW73_EUPCR</name>
<evidence type="ECO:0000256" key="5">
    <source>
        <dbReference type="ARBA" id="ARBA00022989"/>
    </source>
</evidence>